<evidence type="ECO:0000259" key="1">
    <source>
        <dbReference type="Pfam" id="PF06381"/>
    </source>
</evidence>
<keyword evidence="3" id="KW-1185">Reference proteome</keyword>
<dbReference type="InterPro" id="IPR024459">
    <property type="entry name" value="Acb1-like_N"/>
</dbReference>
<proteinExistence type="predicted"/>
<evidence type="ECO:0000313" key="2">
    <source>
        <dbReference type="EMBL" id="TPW26022.1"/>
    </source>
</evidence>
<evidence type="ECO:0000313" key="3">
    <source>
        <dbReference type="Proteomes" id="UP000320314"/>
    </source>
</evidence>
<accession>A0A506TVB9</accession>
<dbReference type="EMBL" id="VHLH01000039">
    <property type="protein sequence ID" value="TPW26022.1"/>
    <property type="molecule type" value="Genomic_DNA"/>
</dbReference>
<protein>
    <submittedName>
        <fullName evidence="2">DUF1073 domain-containing protein</fullName>
    </submittedName>
</protein>
<reference evidence="2 3" key="1">
    <citation type="submission" date="2019-06" db="EMBL/GenBank/DDBJ databases">
        <authorList>
            <person name="Li M."/>
        </authorList>
    </citation>
    <scope>NUCLEOTIDE SEQUENCE [LARGE SCALE GENOMIC DNA]</scope>
    <source>
        <strain evidence="2 3">BGMRC6574</strain>
    </source>
</reference>
<gene>
    <name evidence="2" type="ORF">FJU11_16545</name>
</gene>
<dbReference type="Proteomes" id="UP000320314">
    <property type="component" value="Unassembled WGS sequence"/>
</dbReference>
<feature type="domain" description="Anti-CBASS protein Acb1-like N-terminal" evidence="1">
    <location>
        <begin position="38"/>
        <end position="173"/>
    </location>
</feature>
<dbReference type="AlphaFoldDB" id="A0A506TVB9"/>
<organism evidence="2 3">
    <name type="scientific">Pararhizobium mangrovi</name>
    <dbReference type="NCBI Taxonomy" id="2590452"/>
    <lineage>
        <taxon>Bacteria</taxon>
        <taxon>Pseudomonadati</taxon>
        <taxon>Pseudomonadota</taxon>
        <taxon>Alphaproteobacteria</taxon>
        <taxon>Hyphomicrobiales</taxon>
        <taxon>Rhizobiaceae</taxon>
        <taxon>Rhizobium/Agrobacterium group</taxon>
        <taxon>Pararhizobium</taxon>
    </lineage>
</organism>
<comment type="caution">
    <text evidence="2">The sequence shown here is derived from an EMBL/GenBank/DDBJ whole genome shotgun (WGS) entry which is preliminary data.</text>
</comment>
<name>A0A506TVB9_9HYPH</name>
<dbReference type="Pfam" id="PF06381">
    <property type="entry name" value="Phage_portal_3"/>
    <property type="match status" value="1"/>
</dbReference>
<dbReference type="OrthoDB" id="7491028at2"/>
<sequence>MNFADTFRGLVNKMSGLGGERDKGAQGEWAFQPLDRLQIENAYRSNWMVRKAVDIPAFDMLREGWTWKADEEVVGKIEAEEKRLNVVGRIREALKYARLFGGAALLVSDGTGDYSRPLEPRRVGKGGIQFLKVIDRYHLQSGEIETDPLAANYLEPKFYHLSGTSRGLVIIHP</sequence>